<dbReference type="AlphaFoldDB" id="A0A6I3IZ60"/>
<protein>
    <submittedName>
        <fullName evidence="1">Uncharacterized protein</fullName>
    </submittedName>
</protein>
<dbReference type="Proteomes" id="UP000433406">
    <property type="component" value="Unassembled WGS sequence"/>
</dbReference>
<accession>A0A6I3IZ60</accession>
<keyword evidence="2" id="KW-1185">Reference proteome</keyword>
<gene>
    <name evidence="1" type="ORF">GGQ22_02745</name>
</gene>
<sequence>MNVPDIRLDGHTYDARVLANPLEYLAFLATTRRRSGTGGPVGLEAVLLGDLELVVESRADRVHQAVAARLDGTACSCGLVMPDGLDVVSTTGHRDLLTWRLATTTYVVGEAGTDPARYGVVCPACLSAHLAGSLDEARRLTAEHTCRPRPDPDAATGLRRHLRLA</sequence>
<comment type="caution">
    <text evidence="1">The sequence shown here is derived from an EMBL/GenBank/DDBJ whole genome shotgun (WGS) entry which is preliminary data.</text>
</comment>
<dbReference type="RefSeq" id="WP_154613785.1">
    <property type="nucleotide sequence ID" value="NZ_CP053660.1"/>
</dbReference>
<dbReference type="EMBL" id="WLCI01000003">
    <property type="protein sequence ID" value="MTB93991.1"/>
    <property type="molecule type" value="Genomic_DNA"/>
</dbReference>
<name>A0A6I3IZ60_9ACTN</name>
<evidence type="ECO:0000313" key="2">
    <source>
        <dbReference type="Proteomes" id="UP000433406"/>
    </source>
</evidence>
<evidence type="ECO:0000313" key="1">
    <source>
        <dbReference type="EMBL" id="MTB93991.1"/>
    </source>
</evidence>
<reference evidence="1 2" key="1">
    <citation type="submission" date="2019-10" db="EMBL/GenBank/DDBJ databases">
        <title>Nocardioides novel species isolated from the excrement of Marmot.</title>
        <authorList>
            <person name="Zhang G."/>
        </authorList>
    </citation>
    <scope>NUCLEOTIDE SEQUENCE [LARGE SCALE GENOMIC DNA]</scope>
    <source>
        <strain evidence="2">zg-579</strain>
    </source>
</reference>
<organism evidence="1 2">
    <name type="scientific">Nocardioides marmotae</name>
    <dbReference type="NCBI Taxonomy" id="2663857"/>
    <lineage>
        <taxon>Bacteria</taxon>
        <taxon>Bacillati</taxon>
        <taxon>Actinomycetota</taxon>
        <taxon>Actinomycetes</taxon>
        <taxon>Propionibacteriales</taxon>
        <taxon>Nocardioidaceae</taxon>
        <taxon>Nocardioides</taxon>
    </lineage>
</organism>
<proteinExistence type="predicted"/>